<gene>
    <name evidence="1" type="ORF">MSG28_015386</name>
</gene>
<keyword evidence="2" id="KW-1185">Reference proteome</keyword>
<protein>
    <submittedName>
        <fullName evidence="1">Uncharacterized protein</fullName>
    </submittedName>
</protein>
<dbReference type="EMBL" id="CM046128">
    <property type="protein sequence ID" value="KAI8433341.1"/>
    <property type="molecule type" value="Genomic_DNA"/>
</dbReference>
<name>A0ACC0KAX8_CHOFU</name>
<accession>A0ACC0KAX8</accession>
<proteinExistence type="predicted"/>
<reference evidence="1 2" key="1">
    <citation type="journal article" date="2022" name="Genome Biol. Evol.">
        <title>The Spruce Budworm Genome: Reconstructing the Evolutionary History of Antifreeze Proteins.</title>
        <authorList>
            <person name="Beliveau C."/>
            <person name="Gagne P."/>
            <person name="Picq S."/>
            <person name="Vernygora O."/>
            <person name="Keeling C.I."/>
            <person name="Pinkney K."/>
            <person name="Doucet D."/>
            <person name="Wen F."/>
            <person name="Johnston J.S."/>
            <person name="Maaroufi H."/>
            <person name="Boyle B."/>
            <person name="Laroche J."/>
            <person name="Dewar K."/>
            <person name="Juretic N."/>
            <person name="Blackburn G."/>
            <person name="Nisole A."/>
            <person name="Brunet B."/>
            <person name="Brandao M."/>
            <person name="Lumley L."/>
            <person name="Duan J."/>
            <person name="Quan G."/>
            <person name="Lucarotti C.J."/>
            <person name="Roe A.D."/>
            <person name="Sperling F.A.H."/>
            <person name="Levesque R.C."/>
            <person name="Cusson M."/>
        </authorList>
    </citation>
    <scope>NUCLEOTIDE SEQUENCE [LARGE SCALE GENOMIC DNA]</scope>
    <source>
        <strain evidence="1">Glfc:IPQL:Cfum</strain>
    </source>
</reference>
<evidence type="ECO:0000313" key="2">
    <source>
        <dbReference type="Proteomes" id="UP001064048"/>
    </source>
</evidence>
<comment type="caution">
    <text evidence="1">The sequence shown here is derived from an EMBL/GenBank/DDBJ whole genome shotgun (WGS) entry which is preliminary data.</text>
</comment>
<evidence type="ECO:0000313" key="1">
    <source>
        <dbReference type="EMBL" id="KAI8433341.1"/>
    </source>
</evidence>
<organism evidence="1 2">
    <name type="scientific">Choristoneura fumiferana</name>
    <name type="common">Spruce budworm moth</name>
    <name type="synonym">Archips fumiferana</name>
    <dbReference type="NCBI Taxonomy" id="7141"/>
    <lineage>
        <taxon>Eukaryota</taxon>
        <taxon>Metazoa</taxon>
        <taxon>Ecdysozoa</taxon>
        <taxon>Arthropoda</taxon>
        <taxon>Hexapoda</taxon>
        <taxon>Insecta</taxon>
        <taxon>Pterygota</taxon>
        <taxon>Neoptera</taxon>
        <taxon>Endopterygota</taxon>
        <taxon>Lepidoptera</taxon>
        <taxon>Glossata</taxon>
        <taxon>Ditrysia</taxon>
        <taxon>Tortricoidea</taxon>
        <taxon>Tortricidae</taxon>
        <taxon>Tortricinae</taxon>
        <taxon>Choristoneura</taxon>
    </lineage>
</organism>
<dbReference type="Proteomes" id="UP001064048">
    <property type="component" value="Chromosome 28"/>
</dbReference>
<sequence length="359" mass="41015">MVANATEPVLGSAREREDCDKLWLASGSRKHELAAVPVTLFTYWHISGLYGLYLICTVATWQTIVFTLLMYNAGALGITAGAHRLWSHKTYKATKPLEILLMIFHSFTSQNTVRHWARDHRFHHKYSDTDADPHNATRGFFYSHVGWLLVKKHPEVLKRSRTIDMSDIYNNPVLRFQKIYGAQVILSCAYILPSLIPMLWGQSFSDSWHINSLRIILNLHASCLVNSAAHAFGNKPYDKNIAATQISILSFVTLGECFHNYHHVFPWDYRTAELGNNRLNLTTIFIDFFAWIGWAYDLKTATDEMIESRAKRTGDGTNLWGWGDKDLVKSGEKVEEIFYGWGDKDMKDTSGVKVLYTQG</sequence>